<dbReference type="InterPro" id="IPR007438">
    <property type="entry name" value="DUF488"/>
</dbReference>
<evidence type="ECO:0000313" key="3">
    <source>
        <dbReference type="Proteomes" id="UP000466607"/>
    </source>
</evidence>
<dbReference type="PANTHER" id="PTHR39337:SF1">
    <property type="entry name" value="BLR5642 PROTEIN"/>
    <property type="match status" value="1"/>
</dbReference>
<gene>
    <name evidence="2" type="ORF">MLIT_00140</name>
</gene>
<dbReference type="EMBL" id="AP022586">
    <property type="protein sequence ID" value="BBY14422.1"/>
    <property type="molecule type" value="Genomic_DNA"/>
</dbReference>
<name>A0AAD1IIT6_9MYCO</name>
<feature type="compositionally biased region" description="Basic residues" evidence="1">
    <location>
        <begin position="131"/>
        <end position="149"/>
    </location>
</feature>
<organism evidence="2 3">
    <name type="scientific">Mycolicibacterium litorale</name>
    <dbReference type="NCBI Taxonomy" id="758802"/>
    <lineage>
        <taxon>Bacteria</taxon>
        <taxon>Bacillati</taxon>
        <taxon>Actinomycetota</taxon>
        <taxon>Actinomycetes</taxon>
        <taxon>Mycobacteriales</taxon>
        <taxon>Mycobacteriaceae</taxon>
        <taxon>Mycolicibacterium</taxon>
    </lineage>
</organism>
<protein>
    <submittedName>
        <fullName evidence="2">Uncharacterized protein</fullName>
    </submittedName>
</protein>
<evidence type="ECO:0000256" key="1">
    <source>
        <dbReference type="SAM" id="MobiDB-lite"/>
    </source>
</evidence>
<evidence type="ECO:0000313" key="2">
    <source>
        <dbReference type="EMBL" id="BBY14422.1"/>
    </source>
</evidence>
<accession>A0AAD1IIT6</accession>
<dbReference type="Proteomes" id="UP000466607">
    <property type="component" value="Chromosome"/>
</dbReference>
<keyword evidence="3" id="KW-1185">Reference proteome</keyword>
<feature type="region of interest" description="Disordered" evidence="1">
    <location>
        <begin position="127"/>
        <end position="161"/>
    </location>
</feature>
<proteinExistence type="predicted"/>
<dbReference type="AlphaFoldDB" id="A0AAD1IIT6"/>
<sequence length="204" mass="22239">MTLLTAGHGRLSGDELAALLRGAGVTSLVDIRRFPGSRAHPDMSRDAMSSWLPAGGIAYRWEERLGGRRRLPPDAPREDPWWQVEQFAAYAAHTRTEEFDAALGEVLGESASRTVLVMCSERVVAVPPPPGRRRRGAAVSRRRQPPHARRQGDTASGGAGCAAARRRIRRLGRLAGAAADPAVDDLDRFVREAPLGVGLRRRVR</sequence>
<reference evidence="2 3" key="1">
    <citation type="journal article" date="2019" name="Emerg. Microbes Infect.">
        <title>Comprehensive subspecies identification of 175 nontuberculous mycobacteria species based on 7547 genomic profiles.</title>
        <authorList>
            <person name="Matsumoto Y."/>
            <person name="Kinjo T."/>
            <person name="Motooka D."/>
            <person name="Nabeya D."/>
            <person name="Jung N."/>
            <person name="Uechi K."/>
            <person name="Horii T."/>
            <person name="Iida T."/>
            <person name="Fujita J."/>
            <person name="Nakamura S."/>
        </authorList>
    </citation>
    <scope>NUCLEOTIDE SEQUENCE [LARGE SCALE GENOMIC DNA]</scope>
    <source>
        <strain evidence="2 3">JCM 17423</strain>
    </source>
</reference>
<dbReference type="PANTHER" id="PTHR39337">
    <property type="entry name" value="BLR5642 PROTEIN"/>
    <property type="match status" value="1"/>
</dbReference>
<dbReference type="Pfam" id="PF04343">
    <property type="entry name" value="DUF488"/>
    <property type="match status" value="1"/>
</dbReference>